<dbReference type="EMBL" id="CM056742">
    <property type="protein sequence ID" value="KAJ8677568.1"/>
    <property type="molecule type" value="Genomic_DNA"/>
</dbReference>
<evidence type="ECO:0000313" key="2">
    <source>
        <dbReference type="Proteomes" id="UP001239111"/>
    </source>
</evidence>
<reference evidence="1" key="1">
    <citation type="submission" date="2023-04" db="EMBL/GenBank/DDBJ databases">
        <title>A chromosome-level genome assembly of the parasitoid wasp Eretmocerus hayati.</title>
        <authorList>
            <person name="Zhong Y."/>
            <person name="Liu S."/>
            <person name="Liu Y."/>
        </authorList>
    </citation>
    <scope>NUCLEOTIDE SEQUENCE</scope>
    <source>
        <strain evidence="1">ZJU_SS_LIU_2023</strain>
    </source>
</reference>
<evidence type="ECO:0000313" key="1">
    <source>
        <dbReference type="EMBL" id="KAJ8677568.1"/>
    </source>
</evidence>
<comment type="caution">
    <text evidence="1">The sequence shown here is derived from an EMBL/GenBank/DDBJ whole genome shotgun (WGS) entry which is preliminary data.</text>
</comment>
<gene>
    <name evidence="1" type="ORF">QAD02_013355</name>
</gene>
<proteinExistence type="predicted"/>
<dbReference type="Proteomes" id="UP001239111">
    <property type="component" value="Chromosome 2"/>
</dbReference>
<keyword evidence="2" id="KW-1185">Reference proteome</keyword>
<organism evidence="1 2">
    <name type="scientific">Eretmocerus hayati</name>
    <dbReference type="NCBI Taxonomy" id="131215"/>
    <lineage>
        <taxon>Eukaryota</taxon>
        <taxon>Metazoa</taxon>
        <taxon>Ecdysozoa</taxon>
        <taxon>Arthropoda</taxon>
        <taxon>Hexapoda</taxon>
        <taxon>Insecta</taxon>
        <taxon>Pterygota</taxon>
        <taxon>Neoptera</taxon>
        <taxon>Endopterygota</taxon>
        <taxon>Hymenoptera</taxon>
        <taxon>Apocrita</taxon>
        <taxon>Proctotrupomorpha</taxon>
        <taxon>Chalcidoidea</taxon>
        <taxon>Aphelinidae</taxon>
        <taxon>Aphelininae</taxon>
        <taxon>Eretmocerus</taxon>
    </lineage>
</organism>
<name>A0ACC2P384_9HYME</name>
<protein>
    <submittedName>
        <fullName evidence="1">Uncharacterized protein</fullName>
    </submittedName>
</protein>
<sequence length="194" mass="22781">MNRFNPTRSGGSYIPLPHFIQKKHSCINVMNFNNQCFKWAILAAMHPVPRNDHPNWMNHYISYEGELNVEGKRYICRACLNYFPNESRLRDHEQLCDQTSECRMIVPKPGNDSIEFKNYNNRERVPFVIYLDCEALLKPVQVQRRNQCIIRSKLHKVRTISQRKVTLNPFGGKRFLLPNGIDTLAWGHSKIPLQ</sequence>
<accession>A0ACC2P384</accession>